<feature type="compositionally biased region" description="Polar residues" evidence="8">
    <location>
        <begin position="1463"/>
        <end position="1480"/>
    </location>
</feature>
<evidence type="ECO:0000256" key="6">
    <source>
        <dbReference type="ARBA" id="ARBA00023242"/>
    </source>
</evidence>
<proteinExistence type="predicted"/>
<comment type="subcellular location">
    <subcellularLocation>
        <location evidence="1">Nucleus</location>
    </subcellularLocation>
</comment>
<accession>A0AAV2I3F0</accession>
<evidence type="ECO:0000256" key="2">
    <source>
        <dbReference type="ARBA" id="ARBA00022723"/>
    </source>
</evidence>
<feature type="region of interest" description="Disordered" evidence="8">
    <location>
        <begin position="1"/>
        <end position="20"/>
    </location>
</feature>
<dbReference type="PANTHER" id="PTHR24406">
    <property type="entry name" value="TRANSCRIPTIONAL REPRESSOR CTCFL-RELATED"/>
    <property type="match status" value="1"/>
</dbReference>
<feature type="compositionally biased region" description="Polar residues" evidence="8">
    <location>
        <begin position="1748"/>
        <end position="1788"/>
    </location>
</feature>
<keyword evidence="6" id="KW-0539">Nucleus</keyword>
<feature type="compositionally biased region" description="Polar residues" evidence="8">
    <location>
        <begin position="1575"/>
        <end position="1586"/>
    </location>
</feature>
<evidence type="ECO:0000256" key="3">
    <source>
        <dbReference type="ARBA" id="ARBA00022737"/>
    </source>
</evidence>
<dbReference type="GO" id="GO:0005634">
    <property type="term" value="C:nucleus"/>
    <property type="evidence" value="ECO:0007669"/>
    <property type="project" value="UniProtKB-SubCell"/>
</dbReference>
<feature type="compositionally biased region" description="Basic residues" evidence="8">
    <location>
        <begin position="1549"/>
        <end position="1558"/>
    </location>
</feature>
<dbReference type="InterPro" id="IPR050888">
    <property type="entry name" value="ZnF_C2H2-type_TF"/>
</dbReference>
<dbReference type="EMBL" id="CAXITT010000412">
    <property type="protein sequence ID" value="CAL1541058.1"/>
    <property type="molecule type" value="Genomic_DNA"/>
</dbReference>
<dbReference type="Proteomes" id="UP001497497">
    <property type="component" value="Unassembled WGS sequence"/>
</dbReference>
<organism evidence="10 11">
    <name type="scientific">Lymnaea stagnalis</name>
    <name type="common">Great pond snail</name>
    <name type="synonym">Helix stagnalis</name>
    <dbReference type="NCBI Taxonomy" id="6523"/>
    <lineage>
        <taxon>Eukaryota</taxon>
        <taxon>Metazoa</taxon>
        <taxon>Spiralia</taxon>
        <taxon>Lophotrochozoa</taxon>
        <taxon>Mollusca</taxon>
        <taxon>Gastropoda</taxon>
        <taxon>Heterobranchia</taxon>
        <taxon>Euthyneura</taxon>
        <taxon>Panpulmonata</taxon>
        <taxon>Hygrophila</taxon>
        <taxon>Lymnaeoidea</taxon>
        <taxon>Lymnaeidae</taxon>
        <taxon>Lymnaea</taxon>
    </lineage>
</organism>
<feature type="compositionally biased region" description="Low complexity" evidence="8">
    <location>
        <begin position="1448"/>
        <end position="1458"/>
    </location>
</feature>
<dbReference type="GO" id="GO:0008270">
    <property type="term" value="F:zinc ion binding"/>
    <property type="evidence" value="ECO:0007669"/>
    <property type="project" value="UniProtKB-KW"/>
</dbReference>
<feature type="region of interest" description="Disordered" evidence="8">
    <location>
        <begin position="1339"/>
        <end position="1393"/>
    </location>
</feature>
<feature type="compositionally biased region" description="Basic and acidic residues" evidence="8">
    <location>
        <begin position="1653"/>
        <end position="1663"/>
    </location>
</feature>
<feature type="compositionally biased region" description="Polar residues" evidence="8">
    <location>
        <begin position="1819"/>
        <end position="1828"/>
    </location>
</feature>
<feature type="compositionally biased region" description="Basic residues" evidence="8">
    <location>
        <begin position="1601"/>
        <end position="1612"/>
    </location>
</feature>
<keyword evidence="11" id="KW-1185">Reference proteome</keyword>
<feature type="region of interest" description="Disordered" evidence="8">
    <location>
        <begin position="1409"/>
        <end position="1618"/>
    </location>
</feature>
<keyword evidence="4 7" id="KW-0863">Zinc-finger</keyword>
<dbReference type="Gene3D" id="3.30.160.60">
    <property type="entry name" value="Classic Zinc Finger"/>
    <property type="match status" value="2"/>
</dbReference>
<comment type="caution">
    <text evidence="10">The sequence shown here is derived from an EMBL/GenBank/DDBJ whole genome shotgun (WGS) entry which is preliminary data.</text>
</comment>
<keyword evidence="2" id="KW-0479">Metal-binding</keyword>
<dbReference type="SUPFAM" id="SSF57667">
    <property type="entry name" value="beta-beta-alpha zinc fingers"/>
    <property type="match status" value="1"/>
</dbReference>
<feature type="compositionally biased region" description="Basic and acidic residues" evidence="8">
    <location>
        <begin position="1792"/>
        <end position="1803"/>
    </location>
</feature>
<evidence type="ECO:0000313" key="11">
    <source>
        <dbReference type="Proteomes" id="UP001497497"/>
    </source>
</evidence>
<feature type="region of interest" description="Disordered" evidence="8">
    <location>
        <begin position="1702"/>
        <end position="1828"/>
    </location>
</feature>
<feature type="compositionally biased region" description="Polar residues" evidence="8">
    <location>
        <begin position="1702"/>
        <end position="1715"/>
    </location>
</feature>
<feature type="compositionally biased region" description="Low complexity" evidence="8">
    <location>
        <begin position="1721"/>
        <end position="1734"/>
    </location>
</feature>
<feature type="compositionally biased region" description="Polar residues" evidence="8">
    <location>
        <begin position="1125"/>
        <end position="1145"/>
    </location>
</feature>
<keyword evidence="5" id="KW-0862">Zinc</keyword>
<evidence type="ECO:0000313" key="10">
    <source>
        <dbReference type="EMBL" id="CAL1541058.1"/>
    </source>
</evidence>
<feature type="compositionally biased region" description="Polar residues" evidence="8">
    <location>
        <begin position="1908"/>
        <end position="1918"/>
    </location>
</feature>
<dbReference type="PROSITE" id="PS50157">
    <property type="entry name" value="ZINC_FINGER_C2H2_2"/>
    <property type="match status" value="3"/>
</dbReference>
<evidence type="ECO:0000259" key="9">
    <source>
        <dbReference type="PROSITE" id="PS50157"/>
    </source>
</evidence>
<feature type="domain" description="C2H2-type" evidence="9">
    <location>
        <begin position="332"/>
        <end position="360"/>
    </location>
</feature>
<name>A0AAV2I3F0_LYMST</name>
<dbReference type="InterPro" id="IPR013087">
    <property type="entry name" value="Znf_C2H2_type"/>
</dbReference>
<evidence type="ECO:0000256" key="4">
    <source>
        <dbReference type="ARBA" id="ARBA00022771"/>
    </source>
</evidence>
<feature type="domain" description="C2H2-type" evidence="9">
    <location>
        <begin position="169"/>
        <end position="196"/>
    </location>
</feature>
<gene>
    <name evidence="10" type="ORF">GSLYS_00014700001</name>
</gene>
<feature type="compositionally biased region" description="Polar residues" evidence="8">
    <location>
        <begin position="10"/>
        <end position="20"/>
    </location>
</feature>
<keyword evidence="3" id="KW-0677">Repeat</keyword>
<dbReference type="PROSITE" id="PS00028">
    <property type="entry name" value="ZINC_FINGER_C2H2_1"/>
    <property type="match status" value="4"/>
</dbReference>
<feature type="region of interest" description="Disordered" evidence="8">
    <location>
        <begin position="1107"/>
        <end position="1145"/>
    </location>
</feature>
<dbReference type="SMART" id="SM00355">
    <property type="entry name" value="ZnF_C2H2"/>
    <property type="match status" value="9"/>
</dbReference>
<protein>
    <recommendedName>
        <fullName evidence="9">C2H2-type domain-containing protein</fullName>
    </recommendedName>
</protein>
<reference evidence="10 11" key="1">
    <citation type="submission" date="2024-04" db="EMBL/GenBank/DDBJ databases">
        <authorList>
            <consortium name="Genoscope - CEA"/>
            <person name="William W."/>
        </authorList>
    </citation>
    <scope>NUCLEOTIDE SEQUENCE [LARGE SCALE GENOMIC DNA]</scope>
</reference>
<dbReference type="InterPro" id="IPR036236">
    <property type="entry name" value="Znf_C2H2_sf"/>
</dbReference>
<feature type="compositionally biased region" description="Polar residues" evidence="8">
    <location>
        <begin position="1411"/>
        <end position="1424"/>
    </location>
</feature>
<feature type="region of interest" description="Disordered" evidence="8">
    <location>
        <begin position="1898"/>
        <end position="1918"/>
    </location>
</feature>
<feature type="compositionally biased region" description="Basic residues" evidence="8">
    <location>
        <begin position="1481"/>
        <end position="1504"/>
    </location>
</feature>
<feature type="region of interest" description="Disordered" evidence="8">
    <location>
        <begin position="1640"/>
        <end position="1663"/>
    </location>
</feature>
<evidence type="ECO:0000256" key="1">
    <source>
        <dbReference type="ARBA" id="ARBA00004123"/>
    </source>
</evidence>
<feature type="compositionally biased region" description="Low complexity" evidence="8">
    <location>
        <begin position="1371"/>
        <end position="1386"/>
    </location>
</feature>
<feature type="compositionally biased region" description="Basic and acidic residues" evidence="8">
    <location>
        <begin position="1563"/>
        <end position="1573"/>
    </location>
</feature>
<feature type="domain" description="C2H2-type" evidence="9">
    <location>
        <begin position="138"/>
        <end position="166"/>
    </location>
</feature>
<feature type="compositionally biased region" description="Basic residues" evidence="8">
    <location>
        <begin position="1346"/>
        <end position="1363"/>
    </location>
</feature>
<evidence type="ECO:0000256" key="7">
    <source>
        <dbReference type="PROSITE-ProRule" id="PRU00042"/>
    </source>
</evidence>
<evidence type="ECO:0000256" key="5">
    <source>
        <dbReference type="ARBA" id="ARBA00022833"/>
    </source>
</evidence>
<evidence type="ECO:0000256" key="8">
    <source>
        <dbReference type="SAM" id="MobiDB-lite"/>
    </source>
</evidence>
<sequence>MLSGAHGNLRLSTSGAPLTGDMSTVSRNSLIGKASIVCQVSSSSQLASQLTSHSGIQAFNFIPSTSSSTPVLQDARLTSLQAHPPHSLAPPVKNPSITGQPDDLYRCHMCVLLFQTMNQLKHHIKNDPHRFKGCLKQYACVQCSMRFSNKTNLIRHNLMNHQEDENFKFRCYTCGKGFSTETYLKMHARFHSGKNFPCKYGCPGVFFPNAASLVKHLRTQHAGLDLKEYTKNVKAEKARRKKINRVFGMSDEQFPNIGLPEKEIRVSSMPYSLNQPGIGFQAKRVKTKSPLTSSTPPDMKSLQSLVLEKPSDHLMMKEEVKNIIPQAPKFQFKCKLCDKGFTTHLRLLQHRTQRHGASQSVQEYLYHMSKDVNEDDSAHYDSDQCEFSPPQSPKTFFANVNRRGFFNMKHHIDGGTESLLSWKKHLQVEGFVSISEPTLPKENTDPKMEWTFYNFPLYFQYQADCTQFYEEELVVPKLEQNALSQQLVNEAGALGQIVHEPGQSQEIDSLTSTHKSQLEELVSKDGFLSGVSGPVTIKIEAEECSFGVKSQERSSYIISKLEQHLQGYYGQEQSKATDETLSKDFGSNKSVYDNHIKSEVFSEDEDINDKANNQNSLVTDNYSISNTKTKGFNGNGKDSRSNWPLGINKKTTNTCEEDLDRVVQNKVIKLEENCTDDDAADPSAFNGLDSGISSLSSSECPSLDCSRPATWDQKNLVDSRDHISEPKELGVVKTVTKIGKEIDKKKNLSAFSMAEKISALKSTFMQSINLESGLKTSANVNNLPQPINIDHSLTLIQALNLHITGSQLPMSKILAMIEKNQDLHFYPTAVTGRNRTVSLSSLGPVLQNKEPQSNFDPVLNTSDSLKHDHRRYSIWSGQVHPKVLKDPEENTFCCPVVETVRKQEMLRLKEQYVFEKDTRDKEVESKQTQSVHAKLDFIEKMGLMTRKEFELSHHAKKREEHIIKPPEIWRNYENIWFGKKGTITVVCSICHRHFSCWDLCLRHQLKKHPHIEPASLEMERDNDVEDLYYYYPMRYGILAQTQLIPDDLPSIEVYVCTRCGFPFKNINRLHSHIIACDPAQEEVVSSQNGNQKLSYMKKKLLPMMDRRLHQDPDPPAAKSRAGKSVKTSIQSESNRQQSKLSTRQSGNVICSLPKAPVKPVKSQQNHANFSTNFSFYSGKKHKNYELLYNPQNHTRRREQYKVLDQHQCHGCNLKFKSLSMLERHVKKCSGRDKLQSQKPLVSQVMPDDAALRKQHTCRYCSKRFTFIKGVDLHYKRICSVRKVKEDENLLTREDLAHEEELKRIIEHLKWSKTLNKDSSDIIQGHVRVEEDGTLTRVVKSRGGARSLKKNVKKKSSKWTSMKKHGNEEESSLSSSISNTTQSLSNSMEDTKTKPEAVFAESLEKLGKRLTRSSSLEKISPSSGSGLKRKSSVPVSVLDGLPTGKKNRSLSQSSSYSSLKNEDYSTATETRSGTSRKNGATSKKRGKSAQRNAPTRKVRETKKKIEKSSQKRSNSKGAVQGGHEKSPGIQLPARKRGRPLKYDPSDTVYLKKKKPRNSTKQRVTGKEKGDEKKSLSRPSRSKTTSRVSKNEIVCETWESKQKAKTSSKTKKQTGIKNNQPIDTSMMIEKMKQLKEAAKLESENINKTKRANQAKRAELRKVSASKKLEKSATLVGAGLVSRDLSPNKHSTELFKHLTKGNCKSSTVKEIQSSSTNSLKEKSTLQSPLSKSSSISTYNTLKRKSLEHASSAGTSQSKKCASSPRSPTVQIQSKSSGKSKNYSTLRTNTAISPKELTKTDSSKVIEKTPTQPAPAKSSKSSCSEVSNPVHKQQPVSVRVVTLSPNGMNLLTYDTPPGDFKSSVARMSSSSIKLSPDISSIQQTKKVSTLRIHKEPIQILGKSPVPLVGKGPQSQNPEQTLQSMEKNQGTNFVIQKPNQVIQKPNQVIQVPGLKMSTTGNHIVYKCTESPADKAKDLMVDPKPGNQMILKCTDGRLMHVVSDEDMCTYEDSDDLLASVEKQRLSAPVATTPESPSALMAVVSTPKSSACHAVQKQGGVMNICTKPSPSILISHALTSQGEQMKGGFIKQVQVVKDAGESEKVHFISPSVISQAAVASNVQMCGPILTPGNVSTVLAAPQVTKQTTASLVLPVSAKGSKFYTPSTRFGLPSPELPNIVHGGIVPTGTKVLKLGNIISAGASMTRPLTENVVSQVGKNTGLPTIVTERSNLLNPRQVQRVATPVIRQQPPFTQKTTGCTPRSQVITFGRSAQTSNVQTVLIQHSPNSLSQPVQIQQPTPRNILTLPASSNIVPSGQVYPSSTSKVVTNRQPRNVQRPSSLLSNQIMISLDDGTTAMLDPDSLAQFLSMSPSLNKNEMESITGANTATTDPEHVMVNMAEIQPSCHVDEITWPSNGSVDLTDLPDCTSDF</sequence>